<evidence type="ECO:0000256" key="4">
    <source>
        <dbReference type="ARBA" id="ARBA00022692"/>
    </source>
</evidence>
<dbReference type="PANTHER" id="PTHR30329">
    <property type="entry name" value="STATOR ELEMENT OF FLAGELLAR MOTOR COMPLEX"/>
    <property type="match status" value="1"/>
</dbReference>
<dbReference type="Pfam" id="PF00691">
    <property type="entry name" value="OmpA"/>
    <property type="match status" value="1"/>
</dbReference>
<keyword evidence="5 8" id="KW-1133">Transmembrane helix</keyword>
<keyword evidence="10" id="KW-0969">Cilium</keyword>
<dbReference type="InterPro" id="IPR050330">
    <property type="entry name" value="Bact_OuterMem_StrucFunc"/>
</dbReference>
<dbReference type="InterPro" id="IPR006665">
    <property type="entry name" value="OmpA-like"/>
</dbReference>
<protein>
    <submittedName>
        <fullName evidence="10">Flagellar motor protein MotB</fullName>
    </submittedName>
</protein>
<dbReference type="EMBL" id="JACSQP010000004">
    <property type="protein sequence ID" value="MBD7957429.1"/>
    <property type="molecule type" value="Genomic_DNA"/>
</dbReference>
<gene>
    <name evidence="10" type="ORF">H9651_07240</name>
</gene>
<dbReference type="RefSeq" id="WP_191718633.1">
    <property type="nucleotide sequence ID" value="NZ_JACSQP010000004.1"/>
</dbReference>
<sequence>MSVRRARRIPDHGHQGPDERWMASYLDMVTVLMCMFIVMFAMSSVDEQKFEALRASLATGFGAEASAEIDVSEGVIIPPELLDEAGEGFLDIAVPAADPQPTAAELEYFGLDDLRARLQGALDTQGLGDAATFTIDDRGLTIGLVSAETFFATNSDQLSDKARAVLDAVGGVLATDQHQISVEGHADHRPPYAPFADNWQLSTARATGVLGYLVDARSVGAERITSVGYGSSRPIAQGDSEQALATNRRVDIVVLSDADEEVRALLPQMSAVDAAR</sequence>
<dbReference type="InterPro" id="IPR025713">
    <property type="entry name" value="MotB-like_N_dom"/>
</dbReference>
<comment type="subcellular location">
    <subcellularLocation>
        <location evidence="1">Cell membrane</location>
        <topology evidence="1">Single-pass membrane protein</topology>
    </subcellularLocation>
</comment>
<dbReference type="Gene3D" id="3.30.1330.60">
    <property type="entry name" value="OmpA-like domain"/>
    <property type="match status" value="1"/>
</dbReference>
<comment type="similarity">
    <text evidence="2">Belongs to the MotB family.</text>
</comment>
<evidence type="ECO:0000256" key="1">
    <source>
        <dbReference type="ARBA" id="ARBA00004162"/>
    </source>
</evidence>
<evidence type="ECO:0000313" key="11">
    <source>
        <dbReference type="Proteomes" id="UP000648352"/>
    </source>
</evidence>
<keyword evidence="4 8" id="KW-0812">Transmembrane</keyword>
<evidence type="ECO:0000256" key="2">
    <source>
        <dbReference type="ARBA" id="ARBA00008914"/>
    </source>
</evidence>
<feature type="transmembrane region" description="Helical" evidence="8">
    <location>
        <begin position="21"/>
        <end position="42"/>
    </location>
</feature>
<dbReference type="CDD" id="cd07185">
    <property type="entry name" value="OmpA_C-like"/>
    <property type="match status" value="1"/>
</dbReference>
<dbReference type="Proteomes" id="UP000648352">
    <property type="component" value="Unassembled WGS sequence"/>
</dbReference>
<keyword evidence="11" id="KW-1185">Reference proteome</keyword>
<keyword evidence="10" id="KW-0966">Cell projection</keyword>
<dbReference type="PROSITE" id="PS51123">
    <property type="entry name" value="OMPA_2"/>
    <property type="match status" value="1"/>
</dbReference>
<proteinExistence type="inferred from homology"/>
<keyword evidence="10" id="KW-0282">Flagellum</keyword>
<dbReference type="SUPFAM" id="SSF103088">
    <property type="entry name" value="OmpA-like"/>
    <property type="match status" value="1"/>
</dbReference>
<evidence type="ECO:0000256" key="3">
    <source>
        <dbReference type="ARBA" id="ARBA00022475"/>
    </source>
</evidence>
<evidence type="ECO:0000256" key="8">
    <source>
        <dbReference type="SAM" id="Phobius"/>
    </source>
</evidence>
<evidence type="ECO:0000256" key="7">
    <source>
        <dbReference type="PROSITE-ProRule" id="PRU00473"/>
    </source>
</evidence>
<feature type="domain" description="OmpA-like" evidence="9">
    <location>
        <begin position="138"/>
        <end position="258"/>
    </location>
</feature>
<evidence type="ECO:0000256" key="5">
    <source>
        <dbReference type="ARBA" id="ARBA00022989"/>
    </source>
</evidence>
<keyword evidence="3" id="KW-1003">Cell membrane</keyword>
<name>A0ABR8S1S2_9MICO</name>
<evidence type="ECO:0000313" key="10">
    <source>
        <dbReference type="EMBL" id="MBD7957429.1"/>
    </source>
</evidence>
<dbReference type="InterPro" id="IPR036737">
    <property type="entry name" value="OmpA-like_sf"/>
</dbReference>
<dbReference type="Pfam" id="PF13677">
    <property type="entry name" value="MotB_plug"/>
    <property type="match status" value="1"/>
</dbReference>
<evidence type="ECO:0000259" key="9">
    <source>
        <dbReference type="PROSITE" id="PS51123"/>
    </source>
</evidence>
<organism evidence="10 11">
    <name type="scientific">Microbacterium pullorum</name>
    <dbReference type="NCBI Taxonomy" id="2762236"/>
    <lineage>
        <taxon>Bacteria</taxon>
        <taxon>Bacillati</taxon>
        <taxon>Actinomycetota</taxon>
        <taxon>Actinomycetes</taxon>
        <taxon>Micrococcales</taxon>
        <taxon>Microbacteriaceae</taxon>
        <taxon>Microbacterium</taxon>
    </lineage>
</organism>
<dbReference type="PANTHER" id="PTHR30329:SF21">
    <property type="entry name" value="LIPOPROTEIN YIAD-RELATED"/>
    <property type="match status" value="1"/>
</dbReference>
<accession>A0ABR8S1S2</accession>
<keyword evidence="6 7" id="KW-0472">Membrane</keyword>
<comment type="caution">
    <text evidence="10">The sequence shown here is derived from an EMBL/GenBank/DDBJ whole genome shotgun (WGS) entry which is preliminary data.</text>
</comment>
<evidence type="ECO:0000256" key="6">
    <source>
        <dbReference type="ARBA" id="ARBA00023136"/>
    </source>
</evidence>
<reference evidence="10 11" key="1">
    <citation type="submission" date="2020-08" db="EMBL/GenBank/DDBJ databases">
        <title>A Genomic Blueprint of the Chicken Gut Microbiome.</title>
        <authorList>
            <person name="Gilroy R."/>
            <person name="Ravi A."/>
            <person name="Getino M."/>
            <person name="Pursley I."/>
            <person name="Horton D.L."/>
            <person name="Alikhan N.-F."/>
            <person name="Baker D."/>
            <person name="Gharbi K."/>
            <person name="Hall N."/>
            <person name="Watson M."/>
            <person name="Adriaenssens E.M."/>
            <person name="Foster-Nyarko E."/>
            <person name="Jarju S."/>
            <person name="Secka A."/>
            <person name="Antonio M."/>
            <person name="Oren A."/>
            <person name="Chaudhuri R."/>
            <person name="La Ragione R.M."/>
            <person name="Hildebrand F."/>
            <person name="Pallen M.J."/>
        </authorList>
    </citation>
    <scope>NUCLEOTIDE SEQUENCE [LARGE SCALE GENOMIC DNA]</scope>
    <source>
        <strain evidence="10 11">Sa4CUA7</strain>
    </source>
</reference>